<comment type="caution">
    <text evidence="3">The sequence shown here is derived from an EMBL/GenBank/DDBJ whole genome shotgun (WGS) entry which is preliminary data.</text>
</comment>
<evidence type="ECO:0000256" key="1">
    <source>
        <dbReference type="SAM" id="MobiDB-lite"/>
    </source>
</evidence>
<gene>
    <name evidence="3" type="primary">CACNA1G_2</name>
    <name evidence="3" type="ORF">OS493_003140</name>
</gene>
<sequence length="256" mass="28547">MIGSFFLVNMFLMVITMQFQETKAREIELMENGKNESSLYPSKLFQTLFKYKQTFCNYKSGEEEHVHRANVNSFTSSDVPIIKVEKALSSSPSVDESGGFQDFFTPPEQPSRKSSHTLSVYAETSLAVPIGEIAAQSKTSVTLNIPSPTSGFFAFSSSNSVSRKNYTAGKTEVSASTTVSAKIYPQHVRGNTKDKDTEPSKESKEDPKPTVLQKDKELLKYRRFSEPARVTLARTRSPGVTTNNPSQLFYEEVGDF</sequence>
<dbReference type="EMBL" id="MU827778">
    <property type="protein sequence ID" value="KAJ7340396.1"/>
    <property type="molecule type" value="Genomic_DNA"/>
</dbReference>
<feature type="signal peptide" evidence="2">
    <location>
        <begin position="1"/>
        <end position="24"/>
    </location>
</feature>
<keyword evidence="2" id="KW-0732">Signal</keyword>
<feature type="chain" id="PRO_5040935242" evidence="2">
    <location>
        <begin position="25"/>
        <end position="256"/>
    </location>
</feature>
<evidence type="ECO:0000313" key="4">
    <source>
        <dbReference type="Proteomes" id="UP001163046"/>
    </source>
</evidence>
<reference evidence="3" key="1">
    <citation type="submission" date="2023-01" db="EMBL/GenBank/DDBJ databases">
        <title>Genome assembly of the deep-sea coral Lophelia pertusa.</title>
        <authorList>
            <person name="Herrera S."/>
            <person name="Cordes E."/>
        </authorList>
    </citation>
    <scope>NUCLEOTIDE SEQUENCE</scope>
    <source>
        <strain evidence="3">USNM1676648</strain>
        <tissue evidence="3">Polyp</tissue>
    </source>
</reference>
<dbReference type="OrthoDB" id="416585at2759"/>
<feature type="region of interest" description="Disordered" evidence="1">
    <location>
        <begin position="181"/>
        <end position="215"/>
    </location>
</feature>
<accession>A0A9W9YGP9</accession>
<name>A0A9W9YGP9_9CNID</name>
<feature type="compositionally biased region" description="Basic and acidic residues" evidence="1">
    <location>
        <begin position="191"/>
        <end position="215"/>
    </location>
</feature>
<dbReference type="Proteomes" id="UP001163046">
    <property type="component" value="Unassembled WGS sequence"/>
</dbReference>
<proteinExistence type="predicted"/>
<organism evidence="3 4">
    <name type="scientific">Desmophyllum pertusum</name>
    <dbReference type="NCBI Taxonomy" id="174260"/>
    <lineage>
        <taxon>Eukaryota</taxon>
        <taxon>Metazoa</taxon>
        <taxon>Cnidaria</taxon>
        <taxon>Anthozoa</taxon>
        <taxon>Hexacorallia</taxon>
        <taxon>Scleractinia</taxon>
        <taxon>Caryophylliina</taxon>
        <taxon>Caryophylliidae</taxon>
        <taxon>Desmophyllum</taxon>
    </lineage>
</organism>
<protein>
    <submittedName>
        <fullName evidence="3">Voltage-dependent T-type calcium channel subunit alpha-1G</fullName>
    </submittedName>
</protein>
<keyword evidence="4" id="KW-1185">Reference proteome</keyword>
<dbReference type="AlphaFoldDB" id="A0A9W9YGP9"/>
<evidence type="ECO:0000313" key="3">
    <source>
        <dbReference type="EMBL" id="KAJ7340396.1"/>
    </source>
</evidence>
<evidence type="ECO:0000256" key="2">
    <source>
        <dbReference type="SAM" id="SignalP"/>
    </source>
</evidence>